<dbReference type="Proteomes" id="UP001331761">
    <property type="component" value="Unassembled WGS sequence"/>
</dbReference>
<evidence type="ECO:0000256" key="1">
    <source>
        <dbReference type="SAM" id="Phobius"/>
    </source>
</evidence>
<feature type="non-terminal residue" evidence="2">
    <location>
        <position position="331"/>
    </location>
</feature>
<reference evidence="2 3" key="1">
    <citation type="submission" date="2019-10" db="EMBL/GenBank/DDBJ databases">
        <title>Assembly and Annotation for the nematode Trichostrongylus colubriformis.</title>
        <authorList>
            <person name="Martin J."/>
        </authorList>
    </citation>
    <scope>NUCLEOTIDE SEQUENCE [LARGE SCALE GENOMIC DNA]</scope>
    <source>
        <strain evidence="2">G859</strain>
        <tissue evidence="2">Whole worm</tissue>
    </source>
</reference>
<name>A0AAN8ERL1_TRICO</name>
<evidence type="ECO:0000313" key="3">
    <source>
        <dbReference type="Proteomes" id="UP001331761"/>
    </source>
</evidence>
<organism evidence="2 3">
    <name type="scientific">Trichostrongylus colubriformis</name>
    <name type="common">Black scour worm</name>
    <dbReference type="NCBI Taxonomy" id="6319"/>
    <lineage>
        <taxon>Eukaryota</taxon>
        <taxon>Metazoa</taxon>
        <taxon>Ecdysozoa</taxon>
        <taxon>Nematoda</taxon>
        <taxon>Chromadorea</taxon>
        <taxon>Rhabditida</taxon>
        <taxon>Rhabditina</taxon>
        <taxon>Rhabditomorpha</taxon>
        <taxon>Strongyloidea</taxon>
        <taxon>Trichostrongylidae</taxon>
        <taxon>Trichostrongylus</taxon>
    </lineage>
</organism>
<keyword evidence="1" id="KW-0472">Membrane</keyword>
<dbReference type="EMBL" id="WIXE01025606">
    <property type="protein sequence ID" value="KAK5964582.1"/>
    <property type="molecule type" value="Genomic_DNA"/>
</dbReference>
<accession>A0AAN8ERL1</accession>
<dbReference type="AlphaFoldDB" id="A0AAN8ERL1"/>
<feature type="transmembrane region" description="Helical" evidence="1">
    <location>
        <begin position="92"/>
        <end position="114"/>
    </location>
</feature>
<protein>
    <submittedName>
        <fullName evidence="2">Uncharacterized protein</fullName>
    </submittedName>
</protein>
<keyword evidence="1" id="KW-0812">Transmembrane</keyword>
<sequence>MLNRVASSEEAAAKLGQLQEPQLGKKKAGKIYHKDELRKRRGSYSYEGYTSLSHDRADRRSQSLYPERVSSEMASRELTTAPYATEEYAEGNLLICNFLVVVFAVDCILVYILLYTSFKEGVGLIQNTTLSYETTRSVMQILSDNLDCSLLMKEAGLNFKSVQHQMWIGLQCLKFLYLVSKNPKSVHAIPISTLFYYEQGPKMLAHNYQMGKFTKDCSRGEPSLRCGLGTQYKMMRSYVGEHETFNNSPLYSIWMSQEFKSEDVKKWLFTWEGKKPRKNTLRQFKLPEWCSRSMHFYTNYETSHTFKHGSKIKLDEKSWEVPPTENKNFEI</sequence>
<comment type="caution">
    <text evidence="2">The sequence shown here is derived from an EMBL/GenBank/DDBJ whole genome shotgun (WGS) entry which is preliminary data.</text>
</comment>
<proteinExistence type="predicted"/>
<evidence type="ECO:0000313" key="2">
    <source>
        <dbReference type="EMBL" id="KAK5964582.1"/>
    </source>
</evidence>
<keyword evidence="1" id="KW-1133">Transmembrane helix</keyword>
<keyword evidence="3" id="KW-1185">Reference proteome</keyword>
<gene>
    <name evidence="2" type="ORF">GCK32_012445</name>
</gene>